<dbReference type="EMBL" id="CAJPWZ010001394">
    <property type="protein sequence ID" value="CAG2213930.1"/>
    <property type="molecule type" value="Genomic_DNA"/>
</dbReference>
<dbReference type="Proteomes" id="UP000683360">
    <property type="component" value="Unassembled WGS sequence"/>
</dbReference>
<dbReference type="OrthoDB" id="426210at2759"/>
<feature type="domain" description="Reverse transcriptase" evidence="1">
    <location>
        <begin position="1"/>
        <end position="105"/>
    </location>
</feature>
<comment type="caution">
    <text evidence="2">The sequence shown here is derived from an EMBL/GenBank/DDBJ whole genome shotgun (WGS) entry which is preliminary data.</text>
</comment>
<dbReference type="PANTHER" id="PTHR36688:SF1">
    <property type="entry name" value="ENDONUCLEASE_EXONUCLEASE_PHOSPHATASE DOMAIN-CONTAINING PROTEIN"/>
    <property type="match status" value="1"/>
</dbReference>
<dbReference type="PANTHER" id="PTHR36688">
    <property type="entry name" value="ENDO/EXONUCLEASE/PHOSPHATASE DOMAIN-CONTAINING PROTEIN"/>
    <property type="match status" value="1"/>
</dbReference>
<organism evidence="2 3">
    <name type="scientific">Mytilus edulis</name>
    <name type="common">Blue mussel</name>
    <dbReference type="NCBI Taxonomy" id="6550"/>
    <lineage>
        <taxon>Eukaryota</taxon>
        <taxon>Metazoa</taxon>
        <taxon>Spiralia</taxon>
        <taxon>Lophotrochozoa</taxon>
        <taxon>Mollusca</taxon>
        <taxon>Bivalvia</taxon>
        <taxon>Autobranchia</taxon>
        <taxon>Pteriomorphia</taxon>
        <taxon>Mytilida</taxon>
        <taxon>Mytiloidea</taxon>
        <taxon>Mytilidae</taxon>
        <taxon>Mytilinae</taxon>
        <taxon>Mytilus</taxon>
    </lineage>
</organism>
<proteinExistence type="predicted"/>
<gene>
    <name evidence="2" type="ORF">MEDL_27829</name>
</gene>
<dbReference type="InterPro" id="IPR000477">
    <property type="entry name" value="RT_dom"/>
</dbReference>
<dbReference type="AlphaFoldDB" id="A0A8S3RZW6"/>
<evidence type="ECO:0000313" key="2">
    <source>
        <dbReference type="EMBL" id="CAG2213930.1"/>
    </source>
</evidence>
<reference evidence="2" key="1">
    <citation type="submission" date="2021-03" db="EMBL/GenBank/DDBJ databases">
        <authorList>
            <person name="Bekaert M."/>
        </authorList>
    </citation>
    <scope>NUCLEOTIDE SEQUENCE</scope>
</reference>
<dbReference type="InterPro" id="IPR052560">
    <property type="entry name" value="RdDP_mobile_element"/>
</dbReference>
<keyword evidence="3" id="KW-1185">Reference proteome</keyword>
<evidence type="ECO:0000259" key="1">
    <source>
        <dbReference type="Pfam" id="PF00078"/>
    </source>
</evidence>
<evidence type="ECO:0000313" key="3">
    <source>
        <dbReference type="Proteomes" id="UP000683360"/>
    </source>
</evidence>
<sequence length="169" mass="19944">MERIITTRVECYVESENILDIEQEGFRHFRSTTNALLNLTQSILDGFNLDNFTLAVLIDFEKAYDSVWREGLLVKLHQYGIKGKIWKWIQAFLNERYSKWRININTNKTEYCIFSRNKKHPGTVHLVLGNQPVKYNPNPKLLGVTLDEKLTFSEHINIIEKKLENHSEY</sequence>
<protein>
    <recommendedName>
        <fullName evidence="1">Reverse transcriptase domain-containing protein</fullName>
    </recommendedName>
</protein>
<accession>A0A8S3RZW6</accession>
<dbReference type="Pfam" id="PF00078">
    <property type="entry name" value="RVT_1"/>
    <property type="match status" value="1"/>
</dbReference>
<name>A0A8S3RZW6_MYTED</name>